<gene>
    <name evidence="1" type="ORF">APZ42_003489</name>
</gene>
<sequence length="104" mass="11673">MKVITEEAVESIRCYQTEHSSSQFGSSSHNAMSLNTIGNGSCRSSPSIINRKHQRLTNVENRSGGGGIWSFHDNKWHLTFDDGEEVNLLYSKQEVLPLQDFDGE</sequence>
<accession>A0A164HIE3</accession>
<dbReference type="EMBL" id="LRGB01010942">
    <property type="protein sequence ID" value="KZS00278.1"/>
    <property type="molecule type" value="Genomic_DNA"/>
</dbReference>
<dbReference type="OrthoDB" id="1735926at2759"/>
<name>A0A164HIE3_9CRUS</name>
<organism evidence="1 2">
    <name type="scientific">Daphnia magna</name>
    <dbReference type="NCBI Taxonomy" id="35525"/>
    <lineage>
        <taxon>Eukaryota</taxon>
        <taxon>Metazoa</taxon>
        <taxon>Ecdysozoa</taxon>
        <taxon>Arthropoda</taxon>
        <taxon>Crustacea</taxon>
        <taxon>Branchiopoda</taxon>
        <taxon>Diplostraca</taxon>
        <taxon>Cladocera</taxon>
        <taxon>Anomopoda</taxon>
        <taxon>Daphniidae</taxon>
        <taxon>Daphnia</taxon>
    </lineage>
</organism>
<feature type="non-terminal residue" evidence="1">
    <location>
        <position position="104"/>
    </location>
</feature>
<keyword evidence="2" id="KW-1185">Reference proteome</keyword>
<proteinExistence type="predicted"/>
<dbReference type="Proteomes" id="UP000076858">
    <property type="component" value="Unassembled WGS sequence"/>
</dbReference>
<evidence type="ECO:0000313" key="1">
    <source>
        <dbReference type="EMBL" id="KZS00278.1"/>
    </source>
</evidence>
<comment type="caution">
    <text evidence="1">The sequence shown here is derived from an EMBL/GenBank/DDBJ whole genome shotgun (WGS) entry which is preliminary data.</text>
</comment>
<reference evidence="1 2" key="1">
    <citation type="submission" date="2016-03" db="EMBL/GenBank/DDBJ databases">
        <title>EvidentialGene: Evidence-directed Construction of Genes on Genomes.</title>
        <authorList>
            <person name="Gilbert D.G."/>
            <person name="Choi J.-H."/>
            <person name="Mockaitis K."/>
            <person name="Colbourne J."/>
            <person name="Pfrender M."/>
        </authorList>
    </citation>
    <scope>NUCLEOTIDE SEQUENCE [LARGE SCALE GENOMIC DNA]</scope>
    <source>
        <strain evidence="1 2">Xinb3</strain>
        <tissue evidence="1">Complete organism</tissue>
    </source>
</reference>
<evidence type="ECO:0000313" key="2">
    <source>
        <dbReference type="Proteomes" id="UP000076858"/>
    </source>
</evidence>
<dbReference type="AlphaFoldDB" id="A0A164HIE3"/>
<protein>
    <submittedName>
        <fullName evidence="1">Putative Anion exchange protein</fullName>
    </submittedName>
</protein>